<keyword evidence="2" id="KW-1185">Reference proteome</keyword>
<comment type="caution">
    <text evidence="1">The sequence shown here is derived from an EMBL/GenBank/DDBJ whole genome shotgun (WGS) entry which is preliminary data.</text>
</comment>
<evidence type="ECO:0000313" key="1">
    <source>
        <dbReference type="EMBL" id="KAF6208327.1"/>
    </source>
</evidence>
<dbReference type="SUPFAM" id="SSF50494">
    <property type="entry name" value="Trypsin-like serine proteases"/>
    <property type="match status" value="1"/>
</dbReference>
<proteinExistence type="predicted"/>
<sequence>MMFAVYLQYFSIIVILVFSSTNTVISETGEILRVTHGVVPIRGEFPYHCTVVHNQKWIGSCSILSSKYVTVSVSNMKKPVSIKEDEEKLCYNDIGGLTVYAGSTHMNPSVLQNSVDGMQKVKVDSLYIAYNASDLSLIQKILPDNKDFNLLDVLAKDVVDAAFNVAFLKVEELRWTFYVRHVPLSHEILSNKGKAFEDAMWDIDRKPYRECKIASWHLPTSRRIFHRVIHVPIERCKRAFCNYNLNACLKFPSWYQLVCFKSATWGEPCASDTGSALFCKFFFGGNVFAILTTSINCGTDNLPCIYTSMLPVLQIFEQVQIKFD</sequence>
<organism evidence="1 2">
    <name type="scientific">Apolygus lucorum</name>
    <name type="common">Small green plant bug</name>
    <name type="synonym">Lygocoris lucorum</name>
    <dbReference type="NCBI Taxonomy" id="248454"/>
    <lineage>
        <taxon>Eukaryota</taxon>
        <taxon>Metazoa</taxon>
        <taxon>Ecdysozoa</taxon>
        <taxon>Arthropoda</taxon>
        <taxon>Hexapoda</taxon>
        <taxon>Insecta</taxon>
        <taxon>Pterygota</taxon>
        <taxon>Neoptera</taxon>
        <taxon>Paraneoptera</taxon>
        <taxon>Hemiptera</taxon>
        <taxon>Heteroptera</taxon>
        <taxon>Panheteroptera</taxon>
        <taxon>Cimicomorpha</taxon>
        <taxon>Miridae</taxon>
        <taxon>Mirini</taxon>
        <taxon>Apolygus</taxon>
    </lineage>
</organism>
<gene>
    <name evidence="1" type="ORF">GE061_016781</name>
</gene>
<dbReference type="Proteomes" id="UP000466442">
    <property type="component" value="Unassembled WGS sequence"/>
</dbReference>
<protein>
    <recommendedName>
        <fullName evidence="3">Peptidase S1 domain-containing protein</fullName>
    </recommendedName>
</protein>
<accession>A0A6A4JVK0</accession>
<dbReference type="EMBL" id="WIXP02000007">
    <property type="protein sequence ID" value="KAF6208327.1"/>
    <property type="molecule type" value="Genomic_DNA"/>
</dbReference>
<name>A0A6A4JVK0_APOLU</name>
<evidence type="ECO:0008006" key="3">
    <source>
        <dbReference type="Google" id="ProtNLM"/>
    </source>
</evidence>
<dbReference type="InterPro" id="IPR009003">
    <property type="entry name" value="Peptidase_S1_PA"/>
</dbReference>
<dbReference type="InterPro" id="IPR043504">
    <property type="entry name" value="Peptidase_S1_PA_chymotrypsin"/>
</dbReference>
<evidence type="ECO:0000313" key="2">
    <source>
        <dbReference type="Proteomes" id="UP000466442"/>
    </source>
</evidence>
<dbReference type="AlphaFoldDB" id="A0A6A4JVK0"/>
<dbReference type="Gene3D" id="2.40.10.10">
    <property type="entry name" value="Trypsin-like serine proteases"/>
    <property type="match status" value="1"/>
</dbReference>
<reference evidence="1" key="1">
    <citation type="journal article" date="2021" name="Mol. Ecol. Resour.">
        <title>Apolygus lucorum genome provides insights into omnivorousness and mesophyll feeding.</title>
        <authorList>
            <person name="Liu Y."/>
            <person name="Liu H."/>
            <person name="Wang H."/>
            <person name="Huang T."/>
            <person name="Liu B."/>
            <person name="Yang B."/>
            <person name="Yin L."/>
            <person name="Li B."/>
            <person name="Zhang Y."/>
            <person name="Zhang S."/>
            <person name="Jiang F."/>
            <person name="Zhang X."/>
            <person name="Ren Y."/>
            <person name="Wang B."/>
            <person name="Wang S."/>
            <person name="Lu Y."/>
            <person name="Wu K."/>
            <person name="Fan W."/>
            <person name="Wang G."/>
        </authorList>
    </citation>
    <scope>NUCLEOTIDE SEQUENCE</scope>
    <source>
        <strain evidence="1">12Hb</strain>
    </source>
</reference>